<dbReference type="Proteomes" id="UP000075476">
    <property type="component" value="Unassembled WGS sequence"/>
</dbReference>
<dbReference type="InterPro" id="IPR028102">
    <property type="entry name" value="DUF4652"/>
</dbReference>
<accession>A0A9X0SM30</accession>
<dbReference type="Gene3D" id="2.40.128.660">
    <property type="entry name" value="Uncharacterised protein PF15525, DUF4652"/>
    <property type="match status" value="1"/>
</dbReference>
<dbReference type="EMBL" id="LOMO01000135">
    <property type="protein sequence ID" value="KXY36152.1"/>
    <property type="molecule type" value="Genomic_DNA"/>
</dbReference>
<organism evidence="1 2">
    <name type="scientific">Bacillus cereus</name>
    <dbReference type="NCBI Taxonomy" id="1396"/>
    <lineage>
        <taxon>Bacteria</taxon>
        <taxon>Bacillati</taxon>
        <taxon>Bacillota</taxon>
        <taxon>Bacilli</taxon>
        <taxon>Bacillales</taxon>
        <taxon>Bacillaceae</taxon>
        <taxon>Bacillus</taxon>
        <taxon>Bacillus cereus group</taxon>
    </lineage>
</organism>
<sequence>MYQLKYRRSDNRIELITEYGEKKLLNDSISSKPTISPGGLKAIYLSPCEWESITKLYLFDLRNGDNIQLIGDIDGAYMPKGAIWVDNSYLALIIGFGTFSDGGNVYLYNLMDSQLIKITDWDQRKQVVKLEYNSGFLKCKGIEYLSDMMEEYIEFKEILDIKLYTL</sequence>
<gene>
    <name evidence="1" type="ORF">AT268_34290</name>
</gene>
<proteinExistence type="predicted"/>
<reference evidence="1 2" key="1">
    <citation type="submission" date="2015-12" db="EMBL/GenBank/DDBJ databases">
        <title>Bacillus cereus Group isolate.</title>
        <authorList>
            <person name="Kovac J."/>
        </authorList>
    </citation>
    <scope>NUCLEOTIDE SEQUENCE [LARGE SCALE GENOMIC DNA]</scope>
    <source>
        <strain evidence="1 2">FSL K6-0073</strain>
    </source>
</reference>
<dbReference type="RefSeq" id="WP_061663579.1">
    <property type="nucleotide sequence ID" value="NZ_LOMO01000135.1"/>
</dbReference>
<evidence type="ECO:0000313" key="1">
    <source>
        <dbReference type="EMBL" id="KXY36152.1"/>
    </source>
</evidence>
<comment type="caution">
    <text evidence="1">The sequence shown here is derived from an EMBL/GenBank/DDBJ whole genome shotgun (WGS) entry which is preliminary data.</text>
</comment>
<evidence type="ECO:0000313" key="2">
    <source>
        <dbReference type="Proteomes" id="UP000075476"/>
    </source>
</evidence>
<dbReference type="SUPFAM" id="SSF69304">
    <property type="entry name" value="Tricorn protease N-terminal domain"/>
    <property type="match status" value="1"/>
</dbReference>
<name>A0A9X0SM30_BACCE</name>
<protein>
    <submittedName>
        <fullName evidence="1">Uncharacterized protein</fullName>
    </submittedName>
</protein>
<dbReference type="AlphaFoldDB" id="A0A9X0SM30"/>
<dbReference type="Pfam" id="PF15525">
    <property type="entry name" value="DUF4652"/>
    <property type="match status" value="1"/>
</dbReference>